<accession>A0A392T8G7</accession>
<protein>
    <submittedName>
        <fullName evidence="1">Uncharacterized protein</fullName>
    </submittedName>
</protein>
<sequence length="41" mass="4311">ASVLFPTLSQPIANQTHRSAVTVDSHCSAATVLVPGFLNIF</sequence>
<dbReference type="AlphaFoldDB" id="A0A392T8G7"/>
<organism evidence="1 2">
    <name type="scientific">Trifolium medium</name>
    <dbReference type="NCBI Taxonomy" id="97028"/>
    <lineage>
        <taxon>Eukaryota</taxon>
        <taxon>Viridiplantae</taxon>
        <taxon>Streptophyta</taxon>
        <taxon>Embryophyta</taxon>
        <taxon>Tracheophyta</taxon>
        <taxon>Spermatophyta</taxon>
        <taxon>Magnoliopsida</taxon>
        <taxon>eudicotyledons</taxon>
        <taxon>Gunneridae</taxon>
        <taxon>Pentapetalae</taxon>
        <taxon>rosids</taxon>
        <taxon>fabids</taxon>
        <taxon>Fabales</taxon>
        <taxon>Fabaceae</taxon>
        <taxon>Papilionoideae</taxon>
        <taxon>50 kb inversion clade</taxon>
        <taxon>NPAAA clade</taxon>
        <taxon>Hologalegina</taxon>
        <taxon>IRL clade</taxon>
        <taxon>Trifolieae</taxon>
        <taxon>Trifolium</taxon>
    </lineage>
</organism>
<dbReference type="Proteomes" id="UP000265520">
    <property type="component" value="Unassembled WGS sequence"/>
</dbReference>
<comment type="caution">
    <text evidence="1">The sequence shown here is derived from an EMBL/GenBank/DDBJ whole genome shotgun (WGS) entry which is preliminary data.</text>
</comment>
<proteinExistence type="predicted"/>
<evidence type="ECO:0000313" key="2">
    <source>
        <dbReference type="Proteomes" id="UP000265520"/>
    </source>
</evidence>
<dbReference type="EMBL" id="LXQA010511429">
    <property type="protein sequence ID" value="MCI56386.1"/>
    <property type="molecule type" value="Genomic_DNA"/>
</dbReference>
<name>A0A392T8G7_9FABA</name>
<keyword evidence="2" id="KW-1185">Reference proteome</keyword>
<evidence type="ECO:0000313" key="1">
    <source>
        <dbReference type="EMBL" id="MCI56386.1"/>
    </source>
</evidence>
<reference evidence="1 2" key="1">
    <citation type="journal article" date="2018" name="Front. Plant Sci.">
        <title>Red Clover (Trifolium pratense) and Zigzag Clover (T. medium) - A Picture of Genomic Similarities and Differences.</title>
        <authorList>
            <person name="Dluhosova J."/>
            <person name="Istvanek J."/>
            <person name="Nedelnik J."/>
            <person name="Repkova J."/>
        </authorList>
    </citation>
    <scope>NUCLEOTIDE SEQUENCE [LARGE SCALE GENOMIC DNA]</scope>
    <source>
        <strain evidence="2">cv. 10/8</strain>
        <tissue evidence="1">Leaf</tissue>
    </source>
</reference>
<feature type="non-terminal residue" evidence="1">
    <location>
        <position position="1"/>
    </location>
</feature>